<organism evidence="2 3">
    <name type="scientific">Macrosiphum euphorbiae</name>
    <name type="common">potato aphid</name>
    <dbReference type="NCBI Taxonomy" id="13131"/>
    <lineage>
        <taxon>Eukaryota</taxon>
        <taxon>Metazoa</taxon>
        <taxon>Ecdysozoa</taxon>
        <taxon>Arthropoda</taxon>
        <taxon>Hexapoda</taxon>
        <taxon>Insecta</taxon>
        <taxon>Pterygota</taxon>
        <taxon>Neoptera</taxon>
        <taxon>Paraneoptera</taxon>
        <taxon>Hemiptera</taxon>
        <taxon>Sternorrhyncha</taxon>
        <taxon>Aphidomorpha</taxon>
        <taxon>Aphidoidea</taxon>
        <taxon>Aphididae</taxon>
        <taxon>Macrosiphini</taxon>
        <taxon>Macrosiphum</taxon>
    </lineage>
</organism>
<evidence type="ECO:0000313" key="2">
    <source>
        <dbReference type="EMBL" id="CAI6356775.1"/>
    </source>
</evidence>
<feature type="domain" description="F-box" evidence="1">
    <location>
        <begin position="162"/>
        <end position="191"/>
    </location>
</feature>
<dbReference type="EMBL" id="CARXXK010000002">
    <property type="protein sequence ID" value="CAI6356775.1"/>
    <property type="molecule type" value="Genomic_DNA"/>
</dbReference>
<dbReference type="InterPro" id="IPR036047">
    <property type="entry name" value="F-box-like_dom_sf"/>
</dbReference>
<dbReference type="AlphaFoldDB" id="A0AAV0WL23"/>
<accession>A0AAV0WL23</accession>
<reference evidence="2 3" key="1">
    <citation type="submission" date="2023-01" db="EMBL/GenBank/DDBJ databases">
        <authorList>
            <person name="Whitehead M."/>
        </authorList>
    </citation>
    <scope>NUCLEOTIDE SEQUENCE [LARGE SCALE GENOMIC DNA]</scope>
</reference>
<evidence type="ECO:0000313" key="3">
    <source>
        <dbReference type="Proteomes" id="UP001160148"/>
    </source>
</evidence>
<evidence type="ECO:0000259" key="1">
    <source>
        <dbReference type="Pfam" id="PF00646"/>
    </source>
</evidence>
<dbReference type="Proteomes" id="UP001160148">
    <property type="component" value="Unassembled WGS sequence"/>
</dbReference>
<dbReference type="InterPro" id="IPR001810">
    <property type="entry name" value="F-box_dom"/>
</dbReference>
<comment type="caution">
    <text evidence="2">The sequence shown here is derived from an EMBL/GenBank/DDBJ whole genome shotgun (WGS) entry which is preliminary data.</text>
</comment>
<dbReference type="Pfam" id="PF00646">
    <property type="entry name" value="F-box"/>
    <property type="match status" value="1"/>
</dbReference>
<dbReference type="SUPFAM" id="SSF81383">
    <property type="entry name" value="F-box domain"/>
    <property type="match status" value="1"/>
</dbReference>
<gene>
    <name evidence="2" type="ORF">MEUPH1_LOCUS12474</name>
</gene>
<dbReference type="Gene3D" id="1.20.1280.50">
    <property type="match status" value="1"/>
</dbReference>
<sequence>MFNTVYEESLCVNKSFKSTSTSYRFIHTTSSNFYNDSSLVPIFCNRTSTDLGARQLASATHNLDYGVFKLKDSSKLKDPVTICDPLLSLNQEPSKKLSTLSCFQIQMHQTTPCTKYDLKFLNSKNRYLFNNIYHKRISLEGLKKVDFMYYSSKRYNFAPVTEKIFSFLHGKDILAMSMVSKTWHNAVKYSPSAKKKKKSYVTFMRSEKENHGHAERRRLCLPSRRVLGDISNIMRFPLK</sequence>
<keyword evidence="3" id="KW-1185">Reference proteome</keyword>
<proteinExistence type="predicted"/>
<name>A0AAV0WL23_9HEMI</name>
<protein>
    <recommendedName>
        <fullName evidence="1">F-box domain-containing protein</fullName>
    </recommendedName>
</protein>